<evidence type="ECO:0000256" key="5">
    <source>
        <dbReference type="ARBA" id="ARBA00022763"/>
    </source>
</evidence>
<dbReference type="InterPro" id="IPR023170">
    <property type="entry name" value="HhH_base_excis_C"/>
</dbReference>
<keyword evidence="8" id="KW-0804">Transcription</keyword>
<evidence type="ECO:0000256" key="4">
    <source>
        <dbReference type="ARBA" id="ARBA00022603"/>
    </source>
</evidence>
<dbReference type="NCBIfam" id="NF007641">
    <property type="entry name" value="PRK10308.1"/>
    <property type="match status" value="1"/>
</dbReference>
<evidence type="ECO:0000313" key="12">
    <source>
        <dbReference type="Proteomes" id="UP000771797"/>
    </source>
</evidence>
<dbReference type="SMART" id="SM01009">
    <property type="entry name" value="AlkA_N"/>
    <property type="match status" value="1"/>
</dbReference>
<dbReference type="Gene3D" id="1.10.340.30">
    <property type="entry name" value="Hypothetical protein, domain 2"/>
    <property type="match status" value="1"/>
</dbReference>
<dbReference type="SUPFAM" id="SSF48150">
    <property type="entry name" value="DNA-glycosylase"/>
    <property type="match status" value="1"/>
</dbReference>
<evidence type="ECO:0000256" key="6">
    <source>
        <dbReference type="ARBA" id="ARBA00023015"/>
    </source>
</evidence>
<dbReference type="PANTHER" id="PTHR43003">
    <property type="entry name" value="DNA-3-METHYLADENINE GLYCOSYLASE"/>
    <property type="match status" value="1"/>
</dbReference>
<dbReference type="InterPro" id="IPR035451">
    <property type="entry name" value="Ada-like_dom_sf"/>
</dbReference>
<keyword evidence="9" id="KW-0234">DNA repair</keyword>
<dbReference type="PROSITE" id="PS01124">
    <property type="entry name" value="HTH_ARAC_FAMILY_2"/>
    <property type="match status" value="1"/>
</dbReference>
<dbReference type="InterPro" id="IPR009057">
    <property type="entry name" value="Homeodomain-like_sf"/>
</dbReference>
<organism evidence="11 12">
    <name type="scientific">Alcanivorax xiamenensis</name>
    <dbReference type="NCBI Taxonomy" id="1177156"/>
    <lineage>
        <taxon>Bacteria</taxon>
        <taxon>Pseudomonadati</taxon>
        <taxon>Pseudomonadota</taxon>
        <taxon>Gammaproteobacteria</taxon>
        <taxon>Oceanospirillales</taxon>
        <taxon>Alcanivoracaceae</taxon>
        <taxon>Alcanivorax</taxon>
    </lineage>
</organism>
<keyword evidence="5" id="KW-0227">DNA damage</keyword>
<keyword evidence="12" id="KW-1185">Reference proteome</keyword>
<reference evidence="11 12" key="1">
    <citation type="submission" date="2012-09" db="EMBL/GenBank/DDBJ databases">
        <title>Genome Sequence of alkane-degrading Bacterium Alcanivorax sp. 6-D-6.</title>
        <authorList>
            <person name="Lai Q."/>
            <person name="Shao Z."/>
        </authorList>
    </citation>
    <scope>NUCLEOTIDE SEQUENCE [LARGE SCALE GENOMIC DNA]</scope>
    <source>
        <strain evidence="11 12">6-D-6</strain>
    </source>
</reference>
<dbReference type="EMBL" id="AQPF01000034">
    <property type="protein sequence ID" value="KAF0804299.1"/>
    <property type="molecule type" value="Genomic_DNA"/>
</dbReference>
<dbReference type="InterPro" id="IPR010316">
    <property type="entry name" value="AlkA_N"/>
</dbReference>
<keyword evidence="7" id="KW-0010">Activator</keyword>
<evidence type="ECO:0000256" key="7">
    <source>
        <dbReference type="ARBA" id="ARBA00023159"/>
    </source>
</evidence>
<dbReference type="Gene3D" id="3.30.310.20">
    <property type="entry name" value="DNA-3-methyladenine glycosylase AlkA, N-terminal domain"/>
    <property type="match status" value="1"/>
</dbReference>
<comment type="catalytic activity">
    <reaction evidence="1">
        <text>Hydrolysis of alkylated DNA, releasing 3-methyladenine, 3-methylguanine, 7-methylguanine and 7-methyladenine.</text>
        <dbReference type="EC" id="3.2.2.21"/>
    </reaction>
</comment>
<dbReference type="InterPro" id="IPR018060">
    <property type="entry name" value="HTH_AraC"/>
</dbReference>
<comment type="caution">
    <text evidence="11">The sequence shown here is derived from an EMBL/GenBank/DDBJ whole genome shotgun (WGS) entry which is preliminary data.</text>
</comment>
<dbReference type="SUPFAM" id="SSF57884">
    <property type="entry name" value="Ada DNA repair protein, N-terminal domain (N-Ada 10)"/>
    <property type="match status" value="1"/>
</dbReference>
<dbReference type="Pfam" id="PF02805">
    <property type="entry name" value="Ada_Zn_binding"/>
    <property type="match status" value="1"/>
</dbReference>
<keyword evidence="6" id="KW-0805">Transcription regulation</keyword>
<proteinExistence type="predicted"/>
<dbReference type="Pfam" id="PF06029">
    <property type="entry name" value="AlkA_N"/>
    <property type="match status" value="1"/>
</dbReference>
<protein>
    <recommendedName>
        <fullName evidence="3">DNA-3-methyladenine glycosylase II</fullName>
        <ecNumber evidence="3">3.2.2.21</ecNumber>
    </recommendedName>
</protein>
<evidence type="ECO:0000259" key="10">
    <source>
        <dbReference type="PROSITE" id="PS01124"/>
    </source>
</evidence>
<dbReference type="InterPro" id="IPR004026">
    <property type="entry name" value="Ada_DNA_repair_Zn-bd"/>
</dbReference>
<evidence type="ECO:0000256" key="1">
    <source>
        <dbReference type="ARBA" id="ARBA00000086"/>
    </source>
</evidence>
<dbReference type="InterPro" id="IPR003265">
    <property type="entry name" value="HhH-GPD_domain"/>
</dbReference>
<evidence type="ECO:0000256" key="3">
    <source>
        <dbReference type="ARBA" id="ARBA00012000"/>
    </source>
</evidence>
<dbReference type="InterPro" id="IPR051912">
    <property type="entry name" value="Alkylbase_DNA_Glycosylase/TA"/>
</dbReference>
<dbReference type="CDD" id="cd00056">
    <property type="entry name" value="ENDO3c"/>
    <property type="match status" value="1"/>
</dbReference>
<dbReference type="Gene3D" id="1.10.1670.10">
    <property type="entry name" value="Helix-hairpin-Helix base-excision DNA repair enzymes (C-terminal)"/>
    <property type="match status" value="1"/>
</dbReference>
<evidence type="ECO:0000256" key="2">
    <source>
        <dbReference type="ARBA" id="ARBA00001947"/>
    </source>
</evidence>
<comment type="cofactor">
    <cofactor evidence="2">
        <name>Zn(2+)</name>
        <dbReference type="ChEBI" id="CHEBI:29105"/>
    </cofactor>
</comment>
<dbReference type="SMART" id="SM00342">
    <property type="entry name" value="HTH_ARAC"/>
    <property type="match status" value="1"/>
</dbReference>
<dbReference type="SMART" id="SM00478">
    <property type="entry name" value="ENDO3c"/>
    <property type="match status" value="1"/>
</dbReference>
<sequence length="486" mass="53420">MIDAMWIDDDQCYQALRTRDVRFDGRFFVAVSSTGVYCRPVCPARLPKRENCRFFASAAAAESEGYRPCLRCRPELAPGDASVDANRRLARQAAEYLDLGAGDTESLAALAERLGVTDRHLRRVFHAEFGVAPVEYAQTRRLLLARRLLRDTGLTITEVALAAGFNSLRRFNTLFRGRYGQPPSTWRRAASRRRPGDGELVFHLSYRPPFDWEALRDFLAARAIPGVEGMEQGQYRRTALIRRGDRVHRGWLAVAPGPRNGLTVTLSESLAPVVPEVLVRLRRLFDLDAQPSLVAERLGPLAAARPGLRVPGAFDGFEAAVRAVLGQQITVKAARTLAGRVAASLGEPLDTPFEDLTTTFPEAAVVAAAEAETLGLLGIIRARVKAIQALATACAEDPMLLSPAADVERTLTQLKALPGIGDWTAQYLAMRALSWPDAFPAADLGVLKALGETSAVTVRRRAEAWRPWRAYAVMHLWFSGQENKTP</sequence>
<dbReference type="Proteomes" id="UP000771797">
    <property type="component" value="Unassembled WGS sequence"/>
</dbReference>
<dbReference type="SUPFAM" id="SSF55945">
    <property type="entry name" value="TATA-box binding protein-like"/>
    <property type="match status" value="1"/>
</dbReference>
<dbReference type="EC" id="3.2.2.21" evidence="3"/>
<evidence type="ECO:0000256" key="8">
    <source>
        <dbReference type="ARBA" id="ARBA00023163"/>
    </source>
</evidence>
<accession>A0ABQ6Y512</accession>
<dbReference type="Gene3D" id="3.40.10.10">
    <property type="entry name" value="DNA Methylphosphotriester Repair Domain"/>
    <property type="match status" value="1"/>
</dbReference>
<dbReference type="SUPFAM" id="SSF46689">
    <property type="entry name" value="Homeodomain-like"/>
    <property type="match status" value="2"/>
</dbReference>
<dbReference type="InterPro" id="IPR037046">
    <property type="entry name" value="AlkA_N_sf"/>
</dbReference>
<keyword evidence="4" id="KW-0489">Methyltransferase</keyword>
<evidence type="ECO:0000256" key="9">
    <source>
        <dbReference type="ARBA" id="ARBA00023204"/>
    </source>
</evidence>
<dbReference type="Pfam" id="PF00730">
    <property type="entry name" value="HhH-GPD"/>
    <property type="match status" value="1"/>
</dbReference>
<evidence type="ECO:0000313" key="11">
    <source>
        <dbReference type="EMBL" id="KAF0804299.1"/>
    </source>
</evidence>
<dbReference type="InterPro" id="IPR011257">
    <property type="entry name" value="DNA_glycosylase"/>
</dbReference>
<dbReference type="Pfam" id="PF12833">
    <property type="entry name" value="HTH_18"/>
    <property type="match status" value="1"/>
</dbReference>
<keyword evidence="4" id="KW-0808">Transferase</keyword>
<gene>
    <name evidence="11" type="ORF">A6D6_03221</name>
</gene>
<dbReference type="PANTHER" id="PTHR43003:SF13">
    <property type="entry name" value="DNA-3-METHYLADENINE GLYCOSYLASE 2"/>
    <property type="match status" value="1"/>
</dbReference>
<dbReference type="Gene3D" id="1.10.10.60">
    <property type="entry name" value="Homeodomain-like"/>
    <property type="match status" value="2"/>
</dbReference>
<name>A0ABQ6Y512_9GAMM</name>
<feature type="domain" description="HTH araC/xylS-type" evidence="10">
    <location>
        <begin position="91"/>
        <end position="189"/>
    </location>
</feature>